<accession>A0A6D2JX97</accession>
<feature type="domain" description="Kinesin motor" evidence="11">
    <location>
        <begin position="29"/>
        <end position="348"/>
    </location>
</feature>
<dbReference type="Pfam" id="PF11995">
    <property type="entry name" value="DUF3490"/>
    <property type="match status" value="1"/>
</dbReference>
<evidence type="ECO:0000256" key="9">
    <source>
        <dbReference type="SAM" id="Coils"/>
    </source>
</evidence>
<dbReference type="GO" id="GO:0008017">
    <property type="term" value="F:microtubule binding"/>
    <property type="evidence" value="ECO:0007669"/>
    <property type="project" value="InterPro"/>
</dbReference>
<evidence type="ECO:0000256" key="3">
    <source>
        <dbReference type="ARBA" id="ARBA00022741"/>
    </source>
</evidence>
<feature type="region of interest" description="Disordered" evidence="10">
    <location>
        <begin position="1"/>
        <end position="25"/>
    </location>
</feature>
<dbReference type="GO" id="GO:0005874">
    <property type="term" value="C:microtubule"/>
    <property type="evidence" value="ECO:0007669"/>
    <property type="project" value="UniProtKB-KW"/>
</dbReference>
<sequence>MMGPPRTPLSKIDRASPSTPSGSRVTEEKILVTVRMRPLNWREHAKYDLIAWDCPDDQTIVFKNPNPERSAAKYSFDKVFEPNCATQEVYEGGSRDVALSALAGTNATIFAYGQTSSGKTFTMRGVTESVVKDIYEHIRKTQERSFVLKVSALEIYNETVVDLLSRDTGPLRLLDDPEKGTIVENLVDEVVESRQHLQHLIGICEAQRQVGETALNDKSSRSHQIIRLTIQSNLREIAGHVQSFMATLNLVDLAGSERACQTNTDGLRFKEGSHINRSLLTLTTVIRKLSSGRRSDHVPYRDSKLTRILQNSLGGNARTAIICTISPALSHVEQTKKTLSFAMSAKEVTNCAKVNMVVSEKLLVKHLQKKVAKLESELRSPESNSSTCLKSLLVEKEMKIQQMETEMKELKRQRDIAQSQLDLQRKAKELKGSSDCEPFSQVARCLSYRTQEESSSPSKSVPKSKRTIRGKRKDNARQSLTSADPTALIQAIRVLAKNQKDLGEEANQALELIHKEVTSNKLGDQQTAEKVAKMLSEIHDMQKSNRLAEEIVVGDKANLKEEITRLNSQEIAALEKKIETVQKTIDMLVSSYEIDEQQPPEFRTQMKKKRVLPFGLSNSPNIHHMIRAPCSPLSSSSGTENKAPETNIVVSANSAPVSFAATPPKRDDNRTPSKEGSRQANSVDVKRMKRMFKNAAEDNIRNIKGYVTGLKERVAKLQYQKQLLVCQVLEMEANEAAAASESDGTDESQMDWVLSFEEQRKQIIMLWHLCHISIIHRTQFYMLFKGDPADQIYMEVELRRLTWLEQHLAELGNASAALLGDEPASYVASSVRALKQERECLAKRVNTKLGAEEREMLYTKWEVPPVGKQRRQQLINKLWTDPHNMQHVRESAEIVAKLVGFCDSGENIRKEMFELNFASPADKKSWMMGWSFISNLLHL</sequence>
<feature type="region of interest" description="Disordered" evidence="10">
    <location>
        <begin position="654"/>
        <end position="684"/>
    </location>
</feature>
<evidence type="ECO:0000256" key="10">
    <source>
        <dbReference type="SAM" id="MobiDB-lite"/>
    </source>
</evidence>
<evidence type="ECO:0000256" key="8">
    <source>
        <dbReference type="RuleBase" id="RU000394"/>
    </source>
</evidence>
<evidence type="ECO:0000313" key="12">
    <source>
        <dbReference type="EMBL" id="CAA7041755.1"/>
    </source>
</evidence>
<keyword evidence="4 7" id="KW-0067">ATP-binding</keyword>
<dbReference type="InterPro" id="IPR021881">
    <property type="entry name" value="NACK_C"/>
</dbReference>
<dbReference type="AlphaFoldDB" id="A0A6D2JX97"/>
<feature type="region of interest" description="Disordered" evidence="10">
    <location>
        <begin position="448"/>
        <end position="482"/>
    </location>
</feature>
<dbReference type="Proteomes" id="UP000467841">
    <property type="component" value="Unassembled WGS sequence"/>
</dbReference>
<comment type="caution">
    <text evidence="12">The sequence shown here is derived from an EMBL/GenBank/DDBJ whole genome shotgun (WGS) entry which is preliminary data.</text>
</comment>
<dbReference type="GO" id="GO:0007018">
    <property type="term" value="P:microtubule-based movement"/>
    <property type="evidence" value="ECO:0007669"/>
    <property type="project" value="InterPro"/>
</dbReference>
<dbReference type="Pfam" id="PF00225">
    <property type="entry name" value="Kinesin"/>
    <property type="match status" value="1"/>
</dbReference>
<dbReference type="InterPro" id="IPR027640">
    <property type="entry name" value="Kinesin-like_fam"/>
</dbReference>
<organism evidence="12 13">
    <name type="scientific">Microthlaspi erraticum</name>
    <dbReference type="NCBI Taxonomy" id="1685480"/>
    <lineage>
        <taxon>Eukaryota</taxon>
        <taxon>Viridiplantae</taxon>
        <taxon>Streptophyta</taxon>
        <taxon>Embryophyta</taxon>
        <taxon>Tracheophyta</taxon>
        <taxon>Spermatophyta</taxon>
        <taxon>Magnoliopsida</taxon>
        <taxon>eudicotyledons</taxon>
        <taxon>Gunneridae</taxon>
        <taxon>Pentapetalae</taxon>
        <taxon>rosids</taxon>
        <taxon>malvids</taxon>
        <taxon>Brassicales</taxon>
        <taxon>Brassicaceae</taxon>
        <taxon>Coluteocarpeae</taxon>
        <taxon>Microthlaspi</taxon>
    </lineage>
</organism>
<dbReference type="InterPro" id="IPR019821">
    <property type="entry name" value="Kinesin_motor_CS"/>
</dbReference>
<dbReference type="PANTHER" id="PTHR47968">
    <property type="entry name" value="CENTROMERE PROTEIN E"/>
    <property type="match status" value="1"/>
</dbReference>
<dbReference type="CDD" id="cd01374">
    <property type="entry name" value="KISc_CENP_E"/>
    <property type="match status" value="1"/>
</dbReference>
<dbReference type="EMBL" id="CACVBM020001251">
    <property type="protein sequence ID" value="CAA7041755.1"/>
    <property type="molecule type" value="Genomic_DNA"/>
</dbReference>
<evidence type="ECO:0000313" key="13">
    <source>
        <dbReference type="Proteomes" id="UP000467841"/>
    </source>
</evidence>
<dbReference type="SUPFAM" id="SSF52540">
    <property type="entry name" value="P-loop containing nucleoside triphosphate hydrolases"/>
    <property type="match status" value="1"/>
</dbReference>
<feature type="coiled-coil region" evidence="9">
    <location>
        <begin position="556"/>
        <end position="591"/>
    </location>
</feature>
<evidence type="ECO:0000259" key="11">
    <source>
        <dbReference type="PROSITE" id="PS50067"/>
    </source>
</evidence>
<dbReference type="SMART" id="SM00129">
    <property type="entry name" value="KISc"/>
    <property type="match status" value="1"/>
</dbReference>
<dbReference type="OrthoDB" id="3176171at2759"/>
<dbReference type="GO" id="GO:0003777">
    <property type="term" value="F:microtubule motor activity"/>
    <property type="evidence" value="ECO:0007669"/>
    <property type="project" value="InterPro"/>
</dbReference>
<proteinExistence type="inferred from homology"/>
<dbReference type="PROSITE" id="PS00411">
    <property type="entry name" value="KINESIN_MOTOR_1"/>
    <property type="match status" value="1"/>
</dbReference>
<dbReference type="FunFam" id="3.40.850.10:FF:000016">
    <property type="entry name" value="Kinesin-like protein"/>
    <property type="match status" value="1"/>
</dbReference>
<keyword evidence="13" id="KW-1185">Reference proteome</keyword>
<evidence type="ECO:0000256" key="7">
    <source>
        <dbReference type="PROSITE-ProRule" id="PRU00283"/>
    </source>
</evidence>
<protein>
    <recommendedName>
        <fullName evidence="8">Kinesin-like protein</fullName>
    </recommendedName>
</protein>
<dbReference type="GO" id="GO:0005524">
    <property type="term" value="F:ATP binding"/>
    <property type="evidence" value="ECO:0007669"/>
    <property type="project" value="UniProtKB-UniRule"/>
</dbReference>
<keyword evidence="6 7" id="KW-0505">Motor protein</keyword>
<evidence type="ECO:0000256" key="5">
    <source>
        <dbReference type="ARBA" id="ARBA00023054"/>
    </source>
</evidence>
<evidence type="ECO:0000256" key="2">
    <source>
        <dbReference type="ARBA" id="ARBA00022701"/>
    </source>
</evidence>
<keyword evidence="2 8" id="KW-0493">Microtubule</keyword>
<dbReference type="PROSITE" id="PS50067">
    <property type="entry name" value="KINESIN_MOTOR_2"/>
    <property type="match status" value="1"/>
</dbReference>
<keyword evidence="3 7" id="KW-0547">Nucleotide-binding</keyword>
<dbReference type="InterPro" id="IPR027417">
    <property type="entry name" value="P-loop_NTPase"/>
</dbReference>
<dbReference type="Gene3D" id="3.40.850.10">
    <property type="entry name" value="Kinesin motor domain"/>
    <property type="match status" value="1"/>
</dbReference>
<dbReference type="InterPro" id="IPR036961">
    <property type="entry name" value="Kinesin_motor_dom_sf"/>
</dbReference>
<evidence type="ECO:0000256" key="6">
    <source>
        <dbReference type="ARBA" id="ARBA00023175"/>
    </source>
</evidence>
<dbReference type="PRINTS" id="PR00380">
    <property type="entry name" value="KINESINHEAVY"/>
</dbReference>
<evidence type="ECO:0000256" key="4">
    <source>
        <dbReference type="ARBA" id="ARBA00022840"/>
    </source>
</evidence>
<gene>
    <name evidence="12" type="ORF">MERR_LOCUS28990</name>
</gene>
<keyword evidence="5 9" id="KW-0175">Coiled coil</keyword>
<comment type="similarity">
    <text evidence="1">Belongs to the TRAFAC class myosin-kinesin ATPase superfamily. Kinesin family. KIN-7 subfamily.</text>
</comment>
<feature type="binding site" evidence="7">
    <location>
        <begin position="113"/>
        <end position="120"/>
    </location>
    <ligand>
        <name>ATP</name>
        <dbReference type="ChEBI" id="CHEBI:30616"/>
    </ligand>
</feature>
<name>A0A6D2JX97_9BRAS</name>
<dbReference type="PANTHER" id="PTHR47968:SF39">
    <property type="entry name" value="KINESIN-LIKE PROTEIN KIN-7B"/>
    <property type="match status" value="1"/>
</dbReference>
<reference evidence="12" key="1">
    <citation type="submission" date="2020-01" db="EMBL/GenBank/DDBJ databases">
        <authorList>
            <person name="Mishra B."/>
        </authorList>
    </citation>
    <scope>NUCLEOTIDE SEQUENCE [LARGE SCALE GENOMIC DNA]</scope>
</reference>
<feature type="compositionally biased region" description="Basic residues" evidence="10">
    <location>
        <begin position="462"/>
        <end position="474"/>
    </location>
</feature>
<evidence type="ECO:0000256" key="1">
    <source>
        <dbReference type="ARBA" id="ARBA00007310"/>
    </source>
</evidence>
<dbReference type="InterPro" id="IPR001752">
    <property type="entry name" value="Kinesin_motor_dom"/>
</dbReference>
<feature type="coiled-coil region" evidence="9">
    <location>
        <begin position="357"/>
        <end position="427"/>
    </location>
</feature>
<feature type="compositionally biased region" description="Basic and acidic residues" evidence="10">
    <location>
        <begin position="664"/>
        <end position="677"/>
    </location>
</feature>